<proteinExistence type="inferred from homology"/>
<dbReference type="PANTHER" id="PTHR33337:SF40">
    <property type="entry name" value="CENP-V_GFA DOMAIN-CONTAINING PROTEIN-RELATED"/>
    <property type="match status" value="1"/>
</dbReference>
<evidence type="ECO:0000313" key="9">
    <source>
        <dbReference type="Proteomes" id="UP001054892"/>
    </source>
</evidence>
<dbReference type="InterPro" id="IPR006913">
    <property type="entry name" value="CENP-V/GFA"/>
</dbReference>
<reference evidence="6 8" key="1">
    <citation type="submission" date="2020-05" db="EMBL/GenBank/DDBJ databases">
        <title>Characterization of novel class B3 metallo-beta-lactamase from novel Pseudomonas species.</title>
        <authorList>
            <person name="Yamada K."/>
            <person name="Aoki K."/>
            <person name="Ishii Y."/>
        </authorList>
    </citation>
    <scope>NUCLEOTIDE SEQUENCE [LARGE SCALE GENOMIC DNA]</scope>
    <source>
        <strain evidence="6 8">TUM18999</strain>
        <strain evidence="7 9">TUM20286</strain>
    </source>
</reference>
<dbReference type="AlphaFoldDB" id="A0A6J4E806"/>
<dbReference type="KEGG" id="ptw:TUM18999_28320"/>
<gene>
    <name evidence="6" type="ORF">TUM18999_28320</name>
    <name evidence="7" type="ORF">TUM20286_17520</name>
</gene>
<dbReference type="EMBL" id="AP023189">
    <property type="protein sequence ID" value="BCG24641.1"/>
    <property type="molecule type" value="Genomic_DNA"/>
</dbReference>
<sequence>MTTDIHQGGCLCGGVRFEVQGPLKNPHTCSCELCQRHSGALTLAWVEVPRERLNWTGPAGAPATYRSSDYSSRAFCPQCGSSIGAIDDAPTIALLVGCFDHKDSPALMPTHDAFEDGRPAWWHAGAARD</sequence>
<dbReference type="SUPFAM" id="SSF51316">
    <property type="entry name" value="Mss4-like"/>
    <property type="match status" value="1"/>
</dbReference>
<feature type="domain" description="CENP-V/GFA" evidence="5">
    <location>
        <begin position="6"/>
        <end position="123"/>
    </location>
</feature>
<evidence type="ECO:0000256" key="2">
    <source>
        <dbReference type="ARBA" id="ARBA00022723"/>
    </source>
</evidence>
<dbReference type="InterPro" id="IPR011057">
    <property type="entry name" value="Mss4-like_sf"/>
</dbReference>
<organism evidence="6 8">
    <name type="scientific">Pseudomonas tohonis</name>
    <dbReference type="NCBI Taxonomy" id="2725477"/>
    <lineage>
        <taxon>Bacteria</taxon>
        <taxon>Pseudomonadati</taxon>
        <taxon>Pseudomonadota</taxon>
        <taxon>Gammaproteobacteria</taxon>
        <taxon>Pseudomonadales</taxon>
        <taxon>Pseudomonadaceae</taxon>
        <taxon>Pseudomonas</taxon>
    </lineage>
</organism>
<dbReference type="Gene3D" id="3.90.1590.10">
    <property type="entry name" value="glutathione-dependent formaldehyde- activating enzyme (gfa)"/>
    <property type="match status" value="1"/>
</dbReference>
<protein>
    <recommendedName>
        <fullName evidence="5">CENP-V/GFA domain-containing protein</fullName>
    </recommendedName>
</protein>
<evidence type="ECO:0000256" key="3">
    <source>
        <dbReference type="ARBA" id="ARBA00022833"/>
    </source>
</evidence>
<dbReference type="EMBL" id="BQKM01000003">
    <property type="protein sequence ID" value="GJN52000.1"/>
    <property type="molecule type" value="Genomic_DNA"/>
</dbReference>
<dbReference type="GO" id="GO:0016846">
    <property type="term" value="F:carbon-sulfur lyase activity"/>
    <property type="evidence" value="ECO:0007669"/>
    <property type="project" value="InterPro"/>
</dbReference>
<evidence type="ECO:0000256" key="1">
    <source>
        <dbReference type="ARBA" id="ARBA00005495"/>
    </source>
</evidence>
<dbReference type="Pfam" id="PF04828">
    <property type="entry name" value="GFA"/>
    <property type="match status" value="1"/>
</dbReference>
<keyword evidence="3" id="KW-0862">Zinc</keyword>
<evidence type="ECO:0000259" key="5">
    <source>
        <dbReference type="PROSITE" id="PS51891"/>
    </source>
</evidence>
<evidence type="ECO:0000313" key="7">
    <source>
        <dbReference type="EMBL" id="GJN52000.1"/>
    </source>
</evidence>
<dbReference type="GO" id="GO:0046872">
    <property type="term" value="F:metal ion binding"/>
    <property type="evidence" value="ECO:0007669"/>
    <property type="project" value="UniProtKB-KW"/>
</dbReference>
<name>A0A6J4E806_9PSED</name>
<evidence type="ECO:0000313" key="6">
    <source>
        <dbReference type="EMBL" id="BCG24641.1"/>
    </source>
</evidence>
<evidence type="ECO:0000313" key="8">
    <source>
        <dbReference type="Proteomes" id="UP000509383"/>
    </source>
</evidence>
<dbReference type="Proteomes" id="UP000509383">
    <property type="component" value="Chromosome"/>
</dbReference>
<comment type="similarity">
    <text evidence="1">Belongs to the Gfa family.</text>
</comment>
<keyword evidence="9" id="KW-1185">Reference proteome</keyword>
<keyword evidence="2" id="KW-0479">Metal-binding</keyword>
<keyword evidence="4" id="KW-0456">Lyase</keyword>
<dbReference type="RefSeq" id="WP_173175745.1">
    <property type="nucleotide sequence ID" value="NZ_AP023189.1"/>
</dbReference>
<dbReference type="PROSITE" id="PS51891">
    <property type="entry name" value="CENP_V_GFA"/>
    <property type="match status" value="1"/>
</dbReference>
<evidence type="ECO:0000256" key="4">
    <source>
        <dbReference type="ARBA" id="ARBA00023239"/>
    </source>
</evidence>
<accession>A0A6J4E806</accession>
<dbReference type="PANTHER" id="PTHR33337">
    <property type="entry name" value="GFA DOMAIN-CONTAINING PROTEIN"/>
    <property type="match status" value="1"/>
</dbReference>
<dbReference type="Proteomes" id="UP001054892">
    <property type="component" value="Unassembled WGS sequence"/>
</dbReference>